<feature type="transmembrane region" description="Helical" evidence="7">
    <location>
        <begin position="55"/>
        <end position="74"/>
    </location>
</feature>
<comment type="similarity">
    <text evidence="3 7">Belongs to the peptidase S26 family.</text>
</comment>
<keyword evidence="6 7" id="KW-0378">Hydrolase</keyword>
<evidence type="ECO:0000256" key="3">
    <source>
        <dbReference type="ARBA" id="ARBA00009370"/>
    </source>
</evidence>
<dbReference type="InterPro" id="IPR019758">
    <property type="entry name" value="Pept_S26A_signal_pept_1_CS"/>
</dbReference>
<dbReference type="Proteomes" id="UP001499884">
    <property type="component" value="Unassembled WGS sequence"/>
</dbReference>
<dbReference type="PANTHER" id="PTHR43390">
    <property type="entry name" value="SIGNAL PEPTIDASE I"/>
    <property type="match status" value="1"/>
</dbReference>
<comment type="caution">
    <text evidence="10">The sequence shown here is derived from an EMBL/GenBank/DDBJ whole genome shotgun (WGS) entry which is preliminary data.</text>
</comment>
<reference evidence="11" key="1">
    <citation type="journal article" date="2019" name="Int. J. Syst. Evol. Microbiol.">
        <title>The Global Catalogue of Microorganisms (GCM) 10K type strain sequencing project: providing services to taxonomists for standard genome sequencing and annotation.</title>
        <authorList>
            <consortium name="The Broad Institute Genomics Platform"/>
            <consortium name="The Broad Institute Genome Sequencing Center for Infectious Disease"/>
            <person name="Wu L."/>
            <person name="Ma J."/>
        </authorList>
    </citation>
    <scope>NUCLEOTIDE SEQUENCE [LARGE SCALE GENOMIC DNA]</scope>
    <source>
        <strain evidence="11">JCM 30846</strain>
    </source>
</reference>
<name>A0ABP7G6I7_9ACTN</name>
<evidence type="ECO:0000313" key="11">
    <source>
        <dbReference type="Proteomes" id="UP001499884"/>
    </source>
</evidence>
<proteinExistence type="inferred from homology"/>
<dbReference type="EMBL" id="BAABEP010000057">
    <property type="protein sequence ID" value="GAA3752687.1"/>
    <property type="molecule type" value="Genomic_DNA"/>
</dbReference>
<sequence length="270" mass="28005">MDSDAYDTERGPSPAPPRDGDEGPRSVRPGGPEEPGAVEPEGGAAPRGPLSWRGVFGAGVLCVVCALLVSHFVMQPFLIPSGSMEPTLRVGDRVLVDKLAYRFGGTVRRGDVVVFDGTGSFVQEAPPANPVTSLVRGAAAAVGLAGPSDTDYVKRVVGVGGDRVVCCTAGGRIEVNGRAVSEPYVMPGDAPSSVRFDLVVPQGTLFVLGDHRADSRDSRDHLGDPGGGMVPVDRVIGRARWIAWPLSHWASVRGGRAPFARVPAAGGAHG</sequence>
<comment type="subcellular location">
    <subcellularLocation>
        <location evidence="2">Cell membrane</location>
        <topology evidence="2">Single-pass type II membrane protein</topology>
    </subcellularLocation>
    <subcellularLocation>
        <location evidence="7">Membrane</location>
        <topology evidence="7">Single-pass type II membrane protein</topology>
    </subcellularLocation>
</comment>
<evidence type="ECO:0000256" key="1">
    <source>
        <dbReference type="ARBA" id="ARBA00000677"/>
    </source>
</evidence>
<evidence type="ECO:0000256" key="5">
    <source>
        <dbReference type="ARBA" id="ARBA00022670"/>
    </source>
</evidence>
<dbReference type="PANTHER" id="PTHR43390:SF1">
    <property type="entry name" value="CHLOROPLAST PROCESSING PEPTIDASE"/>
    <property type="match status" value="1"/>
</dbReference>
<protein>
    <recommendedName>
        <fullName evidence="4 7">Signal peptidase I</fullName>
        <ecNumber evidence="4 7">3.4.21.89</ecNumber>
    </recommendedName>
</protein>
<evidence type="ECO:0000256" key="7">
    <source>
        <dbReference type="RuleBase" id="RU362042"/>
    </source>
</evidence>
<dbReference type="EC" id="3.4.21.89" evidence="4 7"/>
<evidence type="ECO:0000256" key="2">
    <source>
        <dbReference type="ARBA" id="ARBA00004401"/>
    </source>
</evidence>
<dbReference type="InterPro" id="IPR000223">
    <property type="entry name" value="Pept_S26A_signal_pept_1"/>
</dbReference>
<dbReference type="InterPro" id="IPR019533">
    <property type="entry name" value="Peptidase_S26"/>
</dbReference>
<feature type="region of interest" description="Disordered" evidence="8">
    <location>
        <begin position="1"/>
        <end position="45"/>
    </location>
</feature>
<organism evidence="10 11">
    <name type="scientific">Streptomyces tremellae</name>
    <dbReference type="NCBI Taxonomy" id="1124239"/>
    <lineage>
        <taxon>Bacteria</taxon>
        <taxon>Bacillati</taxon>
        <taxon>Actinomycetota</taxon>
        <taxon>Actinomycetes</taxon>
        <taxon>Kitasatosporales</taxon>
        <taxon>Streptomycetaceae</taxon>
        <taxon>Streptomyces</taxon>
    </lineage>
</organism>
<keyword evidence="7" id="KW-0812">Transmembrane</keyword>
<dbReference type="Gene3D" id="2.10.109.10">
    <property type="entry name" value="Umud Fragment, subunit A"/>
    <property type="match status" value="1"/>
</dbReference>
<feature type="domain" description="Peptidase S26" evidence="9">
    <location>
        <begin position="58"/>
        <end position="244"/>
    </location>
</feature>
<dbReference type="InterPro" id="IPR019756">
    <property type="entry name" value="Pept_S26A_signal_pept_1_Ser-AS"/>
</dbReference>
<evidence type="ECO:0000256" key="6">
    <source>
        <dbReference type="ARBA" id="ARBA00022801"/>
    </source>
</evidence>
<evidence type="ECO:0000256" key="4">
    <source>
        <dbReference type="ARBA" id="ARBA00013208"/>
    </source>
</evidence>
<dbReference type="SUPFAM" id="SSF51306">
    <property type="entry name" value="LexA/Signal peptidase"/>
    <property type="match status" value="1"/>
</dbReference>
<comment type="catalytic activity">
    <reaction evidence="1 7">
        <text>Cleavage of hydrophobic, N-terminal signal or leader sequences from secreted and periplasmic proteins.</text>
        <dbReference type="EC" id="3.4.21.89"/>
    </reaction>
</comment>
<dbReference type="PROSITE" id="PS00761">
    <property type="entry name" value="SPASE_I_3"/>
    <property type="match status" value="1"/>
</dbReference>
<keyword evidence="5 7" id="KW-0645">Protease</keyword>
<dbReference type="PRINTS" id="PR00727">
    <property type="entry name" value="LEADERPTASE"/>
</dbReference>
<keyword evidence="7" id="KW-1133">Transmembrane helix</keyword>
<dbReference type="Pfam" id="PF10502">
    <property type="entry name" value="Peptidase_S26"/>
    <property type="match status" value="1"/>
</dbReference>
<evidence type="ECO:0000256" key="8">
    <source>
        <dbReference type="SAM" id="MobiDB-lite"/>
    </source>
</evidence>
<dbReference type="RefSeq" id="WP_345653182.1">
    <property type="nucleotide sequence ID" value="NZ_BAABEP010000057.1"/>
</dbReference>
<evidence type="ECO:0000313" key="10">
    <source>
        <dbReference type="EMBL" id="GAA3752687.1"/>
    </source>
</evidence>
<dbReference type="PROSITE" id="PS00501">
    <property type="entry name" value="SPASE_I_1"/>
    <property type="match status" value="1"/>
</dbReference>
<keyword evidence="11" id="KW-1185">Reference proteome</keyword>
<feature type="compositionally biased region" description="Low complexity" evidence="8">
    <location>
        <begin position="27"/>
        <end position="45"/>
    </location>
</feature>
<dbReference type="CDD" id="cd06530">
    <property type="entry name" value="S26_SPase_I"/>
    <property type="match status" value="1"/>
</dbReference>
<evidence type="ECO:0000259" key="9">
    <source>
        <dbReference type="Pfam" id="PF10502"/>
    </source>
</evidence>
<keyword evidence="7" id="KW-0472">Membrane</keyword>
<gene>
    <name evidence="10" type="ORF">GCM10023082_55490</name>
</gene>
<dbReference type="InterPro" id="IPR036286">
    <property type="entry name" value="LexA/Signal_pep-like_sf"/>
</dbReference>
<accession>A0ABP7G6I7</accession>
<dbReference type="NCBIfam" id="TIGR02227">
    <property type="entry name" value="sigpep_I_bact"/>
    <property type="match status" value="1"/>
</dbReference>